<evidence type="ECO:0000313" key="4">
    <source>
        <dbReference type="Proteomes" id="UP001500738"/>
    </source>
</evidence>
<evidence type="ECO:0000256" key="1">
    <source>
        <dbReference type="SAM" id="MobiDB-lite"/>
    </source>
</evidence>
<dbReference type="Proteomes" id="UP001500738">
    <property type="component" value="Unassembled WGS sequence"/>
</dbReference>
<dbReference type="EMBL" id="BAAAFE010000007">
    <property type="protein sequence ID" value="GAA0864379.1"/>
    <property type="molecule type" value="Genomic_DNA"/>
</dbReference>
<keyword evidence="4" id="KW-1185">Reference proteome</keyword>
<comment type="caution">
    <text evidence="3">The sequence shown here is derived from an EMBL/GenBank/DDBJ whole genome shotgun (WGS) entry which is preliminary data.</text>
</comment>
<name>A0ABN1M5L5_9SPHN</name>
<feature type="region of interest" description="Disordered" evidence="1">
    <location>
        <begin position="52"/>
        <end position="71"/>
    </location>
</feature>
<gene>
    <name evidence="3" type="ORF">GCM10009115_18670</name>
</gene>
<dbReference type="RefSeq" id="WP_215355282.1">
    <property type="nucleotide sequence ID" value="NZ_BAAAFE010000007.1"/>
</dbReference>
<keyword evidence="2" id="KW-0472">Membrane</keyword>
<keyword evidence="2" id="KW-0812">Transmembrane</keyword>
<evidence type="ECO:0000256" key="2">
    <source>
        <dbReference type="SAM" id="Phobius"/>
    </source>
</evidence>
<keyword evidence="2" id="KW-1133">Transmembrane helix</keyword>
<organism evidence="3 4">
    <name type="scientific">Sphingopyxis soli</name>
    <dbReference type="NCBI Taxonomy" id="592051"/>
    <lineage>
        <taxon>Bacteria</taxon>
        <taxon>Pseudomonadati</taxon>
        <taxon>Pseudomonadota</taxon>
        <taxon>Alphaproteobacteria</taxon>
        <taxon>Sphingomonadales</taxon>
        <taxon>Sphingomonadaceae</taxon>
        <taxon>Sphingopyxis</taxon>
    </lineage>
</organism>
<feature type="region of interest" description="Disordered" evidence="1">
    <location>
        <begin position="78"/>
        <end position="174"/>
    </location>
</feature>
<proteinExistence type="predicted"/>
<evidence type="ECO:0008006" key="5">
    <source>
        <dbReference type="Google" id="ProtNLM"/>
    </source>
</evidence>
<dbReference type="Gene3D" id="3.30.1150.10">
    <property type="match status" value="1"/>
</dbReference>
<reference evidence="3 4" key="1">
    <citation type="journal article" date="2019" name="Int. J. Syst. Evol. Microbiol.">
        <title>The Global Catalogue of Microorganisms (GCM) 10K type strain sequencing project: providing services to taxonomists for standard genome sequencing and annotation.</title>
        <authorList>
            <consortium name="The Broad Institute Genomics Platform"/>
            <consortium name="The Broad Institute Genome Sequencing Center for Infectious Disease"/>
            <person name="Wu L."/>
            <person name="Ma J."/>
        </authorList>
    </citation>
    <scope>NUCLEOTIDE SEQUENCE [LARGE SCALE GENOMIC DNA]</scope>
    <source>
        <strain evidence="3 4">JCM 15910</strain>
    </source>
</reference>
<feature type="compositionally biased region" description="Pro residues" evidence="1">
    <location>
        <begin position="126"/>
        <end position="137"/>
    </location>
</feature>
<accession>A0ABN1M5L5</accession>
<protein>
    <recommendedName>
        <fullName evidence="5">Cell division and transport-associated protein TolA</fullName>
    </recommendedName>
</protein>
<feature type="compositionally biased region" description="Pro residues" evidence="1">
    <location>
        <begin position="83"/>
        <end position="102"/>
    </location>
</feature>
<feature type="compositionally biased region" description="Low complexity" evidence="1">
    <location>
        <begin position="103"/>
        <end position="125"/>
    </location>
</feature>
<feature type="transmembrane region" description="Helical" evidence="2">
    <location>
        <begin position="12"/>
        <end position="31"/>
    </location>
</feature>
<evidence type="ECO:0000313" key="3">
    <source>
        <dbReference type="EMBL" id="GAA0864379.1"/>
    </source>
</evidence>
<sequence length="277" mass="29762">MVADTAPGANQRIGIAVAVLLHVVVIGLLSVQWTRGDRRFDNPPMEVDLVAETAPQSTAPVISEEAPATRLGEDDATDIAAPEPVPAPPVPEPIVRPTPAPAPRLVQRPTPAPAKTQPPAQKAQPKPAPKAAPPPTKTPTRPTGRLDGIAEGLSRAPSKSTQTRGAPAAATAAEVKRSIDVAIDGKILPFWRRNVPSGVDIDQLRVVLRIQLSRDGRITNIAQVGELTGKTDSNAPQQKLFVERAERSIRQASPFDLPDEYYDQWKVWDVTFRAKGM</sequence>